<protein>
    <submittedName>
        <fullName evidence="2">Uncharacterized protein</fullName>
    </submittedName>
</protein>
<comment type="caution">
    <text evidence="2">The sequence shown here is derived from an EMBL/GenBank/DDBJ whole genome shotgun (WGS) entry which is preliminary data.</text>
</comment>
<feature type="region of interest" description="Disordered" evidence="1">
    <location>
        <begin position="74"/>
        <end position="111"/>
    </location>
</feature>
<reference evidence="2 3" key="1">
    <citation type="submission" date="2021-05" db="EMBL/GenBank/DDBJ databases">
        <title>Genome Assembly of Synthetic Allotetraploid Brassica napus Reveals Homoeologous Exchanges between Subgenomes.</title>
        <authorList>
            <person name="Davis J.T."/>
        </authorList>
    </citation>
    <scope>NUCLEOTIDE SEQUENCE [LARGE SCALE GENOMIC DNA]</scope>
    <source>
        <strain evidence="3">cv. Da-Ae</strain>
        <tissue evidence="2">Seedling</tissue>
    </source>
</reference>
<feature type="compositionally biased region" description="Pro residues" evidence="1">
    <location>
        <begin position="79"/>
        <end position="91"/>
    </location>
</feature>
<evidence type="ECO:0000313" key="2">
    <source>
        <dbReference type="EMBL" id="KAH0849515.1"/>
    </source>
</evidence>
<accession>A0ABQ7X0R9</accession>
<feature type="compositionally biased region" description="Polar residues" evidence="1">
    <location>
        <begin position="97"/>
        <end position="111"/>
    </location>
</feature>
<evidence type="ECO:0000256" key="1">
    <source>
        <dbReference type="SAM" id="MobiDB-lite"/>
    </source>
</evidence>
<keyword evidence="3" id="KW-1185">Reference proteome</keyword>
<dbReference type="EMBL" id="JAGKQM010002451">
    <property type="protein sequence ID" value="KAH0849515.1"/>
    <property type="molecule type" value="Genomic_DNA"/>
</dbReference>
<sequence length="279" mass="30460">MDLCFSLSGPMLGLPEDLLQRRRLRFLSGCVPEKSMSPVRNLSSNIATTGSSLKVKGSTLNSLVSESPNLFSLELPDLAQPPEPPDPPDAPSEPQDVPSSTTPAHVSLNMTYPSSPHISTDLCGTARTFPSRSRRSSPPFSFISILHLLPTSITAMFLLLESKGPISCRQASIDEESSELQQFTGVLLSIPHRSKNMGWTKWFSLVGLDTFSSPSNSTSFIIPDNHAIKGNAKGCIEINHNEKKTANWNDTMTGLQDNTFSAMDYVLICLAFQVTVYLI</sequence>
<proteinExistence type="predicted"/>
<evidence type="ECO:0000313" key="3">
    <source>
        <dbReference type="Proteomes" id="UP000824890"/>
    </source>
</evidence>
<gene>
    <name evidence="2" type="ORF">HID58_096376</name>
</gene>
<organism evidence="2 3">
    <name type="scientific">Brassica napus</name>
    <name type="common">Rape</name>
    <dbReference type="NCBI Taxonomy" id="3708"/>
    <lineage>
        <taxon>Eukaryota</taxon>
        <taxon>Viridiplantae</taxon>
        <taxon>Streptophyta</taxon>
        <taxon>Embryophyta</taxon>
        <taxon>Tracheophyta</taxon>
        <taxon>Spermatophyta</taxon>
        <taxon>Magnoliopsida</taxon>
        <taxon>eudicotyledons</taxon>
        <taxon>Gunneridae</taxon>
        <taxon>Pentapetalae</taxon>
        <taxon>rosids</taxon>
        <taxon>malvids</taxon>
        <taxon>Brassicales</taxon>
        <taxon>Brassicaceae</taxon>
        <taxon>Brassiceae</taxon>
        <taxon>Brassica</taxon>
    </lineage>
</organism>
<name>A0ABQ7X0R9_BRANA</name>
<dbReference type="Proteomes" id="UP000824890">
    <property type="component" value="Unassembled WGS sequence"/>
</dbReference>